<dbReference type="InterPro" id="IPR015797">
    <property type="entry name" value="NUDIX_hydrolase-like_dom_sf"/>
</dbReference>
<evidence type="ECO:0000259" key="17">
    <source>
        <dbReference type="PROSITE" id="PS51462"/>
    </source>
</evidence>
<comment type="catalytic activity">
    <reaction evidence="11">
        <text>8-oxo-GTP + H2O = 8-oxo-GMP + diphosphate + H(+)</text>
        <dbReference type="Rhea" id="RHEA:67616"/>
        <dbReference type="ChEBI" id="CHEBI:15377"/>
        <dbReference type="ChEBI" id="CHEBI:15378"/>
        <dbReference type="ChEBI" id="CHEBI:33019"/>
        <dbReference type="ChEBI" id="CHEBI:143553"/>
        <dbReference type="ChEBI" id="CHEBI:145694"/>
    </reaction>
</comment>
<evidence type="ECO:0000256" key="4">
    <source>
        <dbReference type="ARBA" id="ARBA00022705"/>
    </source>
</evidence>
<evidence type="ECO:0000256" key="9">
    <source>
        <dbReference type="ARBA" id="ARBA00023204"/>
    </source>
</evidence>
<keyword evidence="8" id="KW-0460">Magnesium</keyword>
<dbReference type="PRINTS" id="PR00502">
    <property type="entry name" value="NUDIXFAMILY"/>
</dbReference>
<evidence type="ECO:0000256" key="12">
    <source>
        <dbReference type="ARBA" id="ARBA00038905"/>
    </source>
</evidence>
<accession>A0A0B5CH62</accession>
<evidence type="ECO:0000256" key="14">
    <source>
        <dbReference type="ARBA" id="ARBA00041592"/>
    </source>
</evidence>
<dbReference type="GO" id="GO:0046872">
    <property type="term" value="F:metal ion binding"/>
    <property type="evidence" value="ECO:0007669"/>
    <property type="project" value="UniProtKB-KW"/>
</dbReference>
<proteinExistence type="inferred from homology"/>
<evidence type="ECO:0000256" key="3">
    <source>
        <dbReference type="ARBA" id="ARBA00022457"/>
    </source>
</evidence>
<evidence type="ECO:0000256" key="11">
    <source>
        <dbReference type="ARBA" id="ARBA00036904"/>
    </source>
</evidence>
<dbReference type="HOGENOM" id="CLU_064683_0_0_4"/>
<keyword evidence="5" id="KW-0479">Metal-binding</keyword>
<dbReference type="Proteomes" id="UP000031392">
    <property type="component" value="Chromosome"/>
</dbReference>
<keyword evidence="6" id="KW-0227">DNA damage</keyword>
<feature type="domain" description="Nudix hydrolase" evidence="17">
    <location>
        <begin position="8"/>
        <end position="138"/>
    </location>
</feature>
<dbReference type="Gene3D" id="3.90.79.10">
    <property type="entry name" value="Nucleoside Triphosphate Pyrophosphohydrolase"/>
    <property type="match status" value="1"/>
</dbReference>
<dbReference type="InterPro" id="IPR047127">
    <property type="entry name" value="MutT-like"/>
</dbReference>
<gene>
    <name evidence="18" type="ORF">NELON_05815</name>
</gene>
<evidence type="ECO:0000256" key="1">
    <source>
        <dbReference type="ARBA" id="ARBA00001946"/>
    </source>
</evidence>
<dbReference type="GO" id="GO:0035539">
    <property type="term" value="F:8-oxo-7,8-dihydrodeoxyguanosine triphosphate pyrophosphatase activity"/>
    <property type="evidence" value="ECO:0007669"/>
    <property type="project" value="UniProtKB-EC"/>
</dbReference>
<keyword evidence="9" id="KW-0234">DNA repair</keyword>
<evidence type="ECO:0000256" key="8">
    <source>
        <dbReference type="ARBA" id="ARBA00022842"/>
    </source>
</evidence>
<evidence type="ECO:0000256" key="5">
    <source>
        <dbReference type="ARBA" id="ARBA00022723"/>
    </source>
</evidence>
<keyword evidence="3" id="KW-0515">Mutator protein</keyword>
<evidence type="ECO:0000256" key="15">
    <source>
        <dbReference type="ARBA" id="ARBA00041979"/>
    </source>
</evidence>
<protein>
    <recommendedName>
        <fullName evidence="13">8-oxo-dGTP diphosphatase</fullName>
        <ecNumber evidence="12">3.6.1.55</ecNumber>
    </recommendedName>
    <alternativeName>
        <fullName evidence="16">7,8-dihydro-8-oxoguanine-triphosphatase</fullName>
    </alternativeName>
    <alternativeName>
        <fullName evidence="15">Mutator protein MutT</fullName>
    </alternativeName>
    <alternativeName>
        <fullName evidence="14">dGTP pyrophosphohydrolase</fullName>
    </alternativeName>
</protein>
<dbReference type="EC" id="3.6.1.55" evidence="12"/>
<dbReference type="PROSITE" id="PS51462">
    <property type="entry name" value="NUDIX"/>
    <property type="match status" value="1"/>
</dbReference>
<evidence type="ECO:0000256" key="2">
    <source>
        <dbReference type="ARBA" id="ARBA00005582"/>
    </source>
</evidence>
<dbReference type="CDD" id="cd03425">
    <property type="entry name" value="NUDIX_MutT_NudA_like"/>
    <property type="match status" value="1"/>
</dbReference>
<keyword evidence="19" id="KW-1185">Reference proteome</keyword>
<dbReference type="RefSeq" id="WP_040665669.1">
    <property type="nucleotide sequence ID" value="NZ_CP007726.1"/>
</dbReference>
<dbReference type="PROSITE" id="PS00893">
    <property type="entry name" value="NUDIX_BOX"/>
    <property type="match status" value="1"/>
</dbReference>
<keyword evidence="4" id="KW-0235">DNA replication</keyword>
<dbReference type="Pfam" id="PF14815">
    <property type="entry name" value="NUDIX_4"/>
    <property type="match status" value="1"/>
</dbReference>
<evidence type="ECO:0000256" key="16">
    <source>
        <dbReference type="ARBA" id="ARBA00042798"/>
    </source>
</evidence>
<dbReference type="GO" id="GO:0006281">
    <property type="term" value="P:DNA repair"/>
    <property type="evidence" value="ECO:0007669"/>
    <property type="project" value="UniProtKB-KW"/>
</dbReference>
<dbReference type="KEGG" id="nel:NELON_05815"/>
<dbReference type="InterPro" id="IPR020084">
    <property type="entry name" value="NUDIX_hydrolase_CS"/>
</dbReference>
<evidence type="ECO:0000256" key="13">
    <source>
        <dbReference type="ARBA" id="ARBA00040794"/>
    </source>
</evidence>
<evidence type="ECO:0000256" key="6">
    <source>
        <dbReference type="ARBA" id="ARBA00022763"/>
    </source>
</evidence>
<dbReference type="SUPFAM" id="SSF55811">
    <property type="entry name" value="Nudix"/>
    <property type="match status" value="1"/>
</dbReference>
<dbReference type="AlphaFoldDB" id="A0A0B5CH62"/>
<keyword evidence="7 18" id="KW-0378">Hydrolase</keyword>
<evidence type="ECO:0000313" key="18">
    <source>
        <dbReference type="EMBL" id="AJE18453.1"/>
    </source>
</evidence>
<evidence type="ECO:0000256" key="7">
    <source>
        <dbReference type="ARBA" id="ARBA00022801"/>
    </source>
</evidence>
<reference evidence="19" key="1">
    <citation type="submission" date="2014-05" db="EMBL/GenBank/DDBJ databases">
        <title>Complete Genome sequence of Neisseria elongata subsp. glycolytica.</title>
        <authorList>
            <person name="Veyrier F.J."/>
            <person name="Taha M.-K."/>
        </authorList>
    </citation>
    <scope>NUCLEOTIDE SEQUENCE [LARGE SCALE GENOMIC DNA]</scope>
    <source>
        <strain evidence="19">ATCC 29315</strain>
    </source>
</reference>
<dbReference type="GO" id="GO:0044715">
    <property type="term" value="F:8-oxo-dGDP phosphatase activity"/>
    <property type="evidence" value="ECO:0007669"/>
    <property type="project" value="TreeGrafter"/>
</dbReference>
<name>A0A0B5CH62_NEIEG</name>
<comment type="cofactor">
    <cofactor evidence="1">
        <name>Mg(2+)</name>
        <dbReference type="ChEBI" id="CHEBI:18420"/>
    </cofactor>
</comment>
<sequence>MSTTDSRPLLHVIAGIILNSQGEYLLSSRPAGKPYAGYWEFAGGKVEAGESETAALQREFEEELGIRIHAAVPWLCRVHSYEHARVRLRFYRVAADQWSGGIQAREGQTWSWQKAGDFTVSPMLPANGPLLKALSVPTELALSADGALCGENGMGAYRVVPYASALPQEANILLPVGALQTSGRLPQAESVWVEVADANEYRAAAANPATDVLLWRVADGSGAQAVLEALDEGCPVPLAVAAPAETAAAFRNAWLAAGAQAVVIGG</sequence>
<dbReference type="InterPro" id="IPR020476">
    <property type="entry name" value="Nudix_hydrolase"/>
</dbReference>
<dbReference type="PANTHER" id="PTHR47707">
    <property type="entry name" value="8-OXO-DGTP DIPHOSPHATASE"/>
    <property type="match status" value="1"/>
</dbReference>
<evidence type="ECO:0000256" key="10">
    <source>
        <dbReference type="ARBA" id="ARBA00035861"/>
    </source>
</evidence>
<dbReference type="PATRIC" id="fig|546263.7.peg.1239"/>
<reference evidence="18 19" key="2">
    <citation type="journal article" date="2015" name="PLoS Genet.">
        <title>Common Cell Shape Evolution of Two Nasopharyngeal Pathogens.</title>
        <authorList>
            <person name="Veyrier F.J."/>
            <person name="Biais N."/>
            <person name="Morales P."/>
            <person name="Belkacem N."/>
            <person name="Guilhen C."/>
            <person name="Ranjeva S."/>
            <person name="Sismeiro O."/>
            <person name="Pehau-Arnaudet G."/>
            <person name="Rocha E.P."/>
            <person name="Werts C."/>
            <person name="Taha M.K."/>
            <person name="Boneca I.G."/>
        </authorList>
    </citation>
    <scope>NUCLEOTIDE SEQUENCE [LARGE SCALE GENOMIC DNA]</scope>
    <source>
        <strain evidence="18 19">ATCC 29315</strain>
    </source>
</reference>
<comment type="similarity">
    <text evidence="2">Belongs to the Nudix hydrolase family.</text>
</comment>
<dbReference type="EMBL" id="CP007726">
    <property type="protein sequence ID" value="AJE18453.1"/>
    <property type="molecule type" value="Genomic_DNA"/>
</dbReference>
<dbReference type="GO" id="GO:0006260">
    <property type="term" value="P:DNA replication"/>
    <property type="evidence" value="ECO:0007669"/>
    <property type="project" value="UniProtKB-KW"/>
</dbReference>
<dbReference type="GO" id="GO:0008413">
    <property type="term" value="F:8-oxo-7,8-dihydroguanosine triphosphate pyrophosphatase activity"/>
    <property type="evidence" value="ECO:0007669"/>
    <property type="project" value="TreeGrafter"/>
</dbReference>
<dbReference type="GO" id="GO:0044716">
    <property type="term" value="F:8-oxo-GDP phosphatase activity"/>
    <property type="evidence" value="ECO:0007669"/>
    <property type="project" value="TreeGrafter"/>
</dbReference>
<dbReference type="InterPro" id="IPR000086">
    <property type="entry name" value="NUDIX_hydrolase_dom"/>
</dbReference>
<organism evidence="18 19">
    <name type="scientific">Neisseria elongata subsp. glycolytica ATCC 29315</name>
    <dbReference type="NCBI Taxonomy" id="546263"/>
    <lineage>
        <taxon>Bacteria</taxon>
        <taxon>Pseudomonadati</taxon>
        <taxon>Pseudomonadota</taxon>
        <taxon>Betaproteobacteria</taxon>
        <taxon>Neisseriales</taxon>
        <taxon>Neisseriaceae</taxon>
        <taxon>Neisseria</taxon>
    </lineage>
</organism>
<dbReference type="PANTHER" id="PTHR47707:SF1">
    <property type="entry name" value="NUDIX HYDROLASE FAMILY PROTEIN"/>
    <property type="match status" value="1"/>
</dbReference>
<evidence type="ECO:0000313" key="19">
    <source>
        <dbReference type="Proteomes" id="UP000031392"/>
    </source>
</evidence>
<comment type="catalytic activity">
    <reaction evidence="10">
        <text>8-oxo-dGTP + H2O = 8-oxo-dGMP + diphosphate + H(+)</text>
        <dbReference type="Rhea" id="RHEA:31575"/>
        <dbReference type="ChEBI" id="CHEBI:15377"/>
        <dbReference type="ChEBI" id="CHEBI:15378"/>
        <dbReference type="ChEBI" id="CHEBI:33019"/>
        <dbReference type="ChEBI" id="CHEBI:63224"/>
        <dbReference type="ChEBI" id="CHEBI:77896"/>
        <dbReference type="EC" id="3.6.1.55"/>
    </reaction>
</comment>
<dbReference type="InterPro" id="IPR029119">
    <property type="entry name" value="MutY_C"/>
</dbReference>